<dbReference type="Proteomes" id="UP000887563">
    <property type="component" value="Unplaced"/>
</dbReference>
<evidence type="ECO:0000313" key="1">
    <source>
        <dbReference type="Proteomes" id="UP000887563"/>
    </source>
</evidence>
<proteinExistence type="predicted"/>
<sequence>MILLQDCSAQYLPFGYYNNFGGGYPPYYSNYYGYGGYNNYYNYGLGGWGRAARTRRQDIPGIYCSHAKFCG</sequence>
<reference evidence="2" key="1">
    <citation type="submission" date="2022-11" db="UniProtKB">
        <authorList>
            <consortium name="WormBaseParasite"/>
        </authorList>
    </citation>
    <scope>IDENTIFICATION</scope>
</reference>
<organism evidence="1 2">
    <name type="scientific">Meloidogyne incognita</name>
    <name type="common">Southern root-knot nematode worm</name>
    <name type="synonym">Oxyuris incognita</name>
    <dbReference type="NCBI Taxonomy" id="6306"/>
    <lineage>
        <taxon>Eukaryota</taxon>
        <taxon>Metazoa</taxon>
        <taxon>Ecdysozoa</taxon>
        <taxon>Nematoda</taxon>
        <taxon>Chromadorea</taxon>
        <taxon>Rhabditida</taxon>
        <taxon>Tylenchina</taxon>
        <taxon>Tylenchomorpha</taxon>
        <taxon>Tylenchoidea</taxon>
        <taxon>Meloidogynidae</taxon>
        <taxon>Meloidogyninae</taxon>
        <taxon>Meloidogyne</taxon>
        <taxon>Meloidogyne incognita group</taxon>
    </lineage>
</organism>
<protein>
    <submittedName>
        <fullName evidence="2">Candidate secreted effector</fullName>
    </submittedName>
</protein>
<dbReference type="AlphaFoldDB" id="A0A914L0R9"/>
<dbReference type="WBParaSite" id="Minc3s00197g07311">
    <property type="protein sequence ID" value="Minc3s00197g07311"/>
    <property type="gene ID" value="Minc3s00197g07311"/>
</dbReference>
<accession>A0A914L0R9</accession>
<name>A0A914L0R9_MELIC</name>
<keyword evidence="1" id="KW-1185">Reference proteome</keyword>
<evidence type="ECO:0000313" key="2">
    <source>
        <dbReference type="WBParaSite" id="Minc3s00197g07311"/>
    </source>
</evidence>